<keyword evidence="3" id="KW-1133">Transmembrane helix</keyword>
<keyword evidence="3" id="KW-0472">Membrane</keyword>
<feature type="chain" id="PRO_5042816026" evidence="4">
    <location>
        <begin position="21"/>
        <end position="229"/>
    </location>
</feature>
<organism evidence="5 6">
    <name type="scientific">Littorina saxatilis</name>
    <dbReference type="NCBI Taxonomy" id="31220"/>
    <lineage>
        <taxon>Eukaryota</taxon>
        <taxon>Metazoa</taxon>
        <taxon>Spiralia</taxon>
        <taxon>Lophotrochozoa</taxon>
        <taxon>Mollusca</taxon>
        <taxon>Gastropoda</taxon>
        <taxon>Caenogastropoda</taxon>
        <taxon>Littorinimorpha</taxon>
        <taxon>Littorinoidea</taxon>
        <taxon>Littorinidae</taxon>
        <taxon>Littorina</taxon>
    </lineage>
</organism>
<keyword evidence="6" id="KW-1185">Reference proteome</keyword>
<dbReference type="AlphaFoldDB" id="A0AAN9G7F4"/>
<feature type="disulfide bond" evidence="2">
    <location>
        <begin position="148"/>
        <end position="166"/>
    </location>
</feature>
<comment type="caution">
    <text evidence="5">The sequence shown here is derived from an EMBL/GenBank/DDBJ whole genome shotgun (WGS) entry which is preliminary data.</text>
</comment>
<feature type="transmembrane region" description="Helical" evidence="3">
    <location>
        <begin position="182"/>
        <end position="204"/>
    </location>
</feature>
<feature type="disulfide bond" evidence="2">
    <location>
        <begin position="160"/>
        <end position="175"/>
    </location>
</feature>
<dbReference type="InterPro" id="IPR036055">
    <property type="entry name" value="LDL_receptor-like_sf"/>
</dbReference>
<evidence type="ECO:0000313" key="5">
    <source>
        <dbReference type="EMBL" id="KAK7098056.1"/>
    </source>
</evidence>
<evidence type="ECO:0000256" key="1">
    <source>
        <dbReference type="ARBA" id="ARBA00023157"/>
    </source>
</evidence>
<dbReference type="PROSITE" id="PS01209">
    <property type="entry name" value="LDLRA_1"/>
    <property type="match status" value="1"/>
</dbReference>
<keyword evidence="1 2" id="KW-1015">Disulfide bond</keyword>
<name>A0AAN9G7F4_9CAEN</name>
<evidence type="ECO:0000256" key="2">
    <source>
        <dbReference type="PROSITE-ProRule" id="PRU00124"/>
    </source>
</evidence>
<dbReference type="Pfam" id="PF00057">
    <property type="entry name" value="Ldl_recept_a"/>
    <property type="match status" value="1"/>
</dbReference>
<dbReference type="PROSITE" id="PS50068">
    <property type="entry name" value="LDLRA_2"/>
    <property type="match status" value="1"/>
</dbReference>
<dbReference type="EMBL" id="JBAMIC010000013">
    <property type="protein sequence ID" value="KAK7098056.1"/>
    <property type="molecule type" value="Genomic_DNA"/>
</dbReference>
<dbReference type="Proteomes" id="UP001374579">
    <property type="component" value="Unassembled WGS sequence"/>
</dbReference>
<gene>
    <name evidence="5" type="ORF">V1264_004944</name>
</gene>
<feature type="signal peptide" evidence="4">
    <location>
        <begin position="1"/>
        <end position="20"/>
    </location>
</feature>
<comment type="caution">
    <text evidence="2">Lacks conserved residue(s) required for the propagation of feature annotation.</text>
</comment>
<proteinExistence type="predicted"/>
<evidence type="ECO:0000256" key="4">
    <source>
        <dbReference type="SAM" id="SignalP"/>
    </source>
</evidence>
<evidence type="ECO:0000313" key="6">
    <source>
        <dbReference type="Proteomes" id="UP001374579"/>
    </source>
</evidence>
<dbReference type="SUPFAM" id="SSF57424">
    <property type="entry name" value="LDL receptor-like module"/>
    <property type="match status" value="1"/>
</dbReference>
<dbReference type="InterPro" id="IPR002172">
    <property type="entry name" value="LDrepeatLR_classA_rpt"/>
</dbReference>
<reference evidence="5 6" key="1">
    <citation type="submission" date="2024-02" db="EMBL/GenBank/DDBJ databases">
        <title>Chromosome-scale genome assembly of the rough periwinkle Littorina saxatilis.</title>
        <authorList>
            <person name="De Jode A."/>
            <person name="Faria R."/>
            <person name="Formenti G."/>
            <person name="Sims Y."/>
            <person name="Smith T.P."/>
            <person name="Tracey A."/>
            <person name="Wood J.M.D."/>
            <person name="Zagrodzka Z.B."/>
            <person name="Johannesson K."/>
            <person name="Butlin R.K."/>
            <person name="Leder E.H."/>
        </authorList>
    </citation>
    <scope>NUCLEOTIDE SEQUENCE [LARGE SCALE GENOMIC DNA]</scope>
    <source>
        <strain evidence="5">Snail1</strain>
        <tissue evidence="5">Muscle</tissue>
    </source>
</reference>
<dbReference type="Gene3D" id="4.10.400.10">
    <property type="entry name" value="Low-density Lipoprotein Receptor"/>
    <property type="match status" value="1"/>
</dbReference>
<dbReference type="InterPro" id="IPR023415">
    <property type="entry name" value="LDLR_class-A_CS"/>
</dbReference>
<keyword evidence="4" id="KW-0732">Signal</keyword>
<evidence type="ECO:0000256" key="3">
    <source>
        <dbReference type="SAM" id="Phobius"/>
    </source>
</evidence>
<dbReference type="SMART" id="SM00192">
    <property type="entry name" value="LDLa"/>
    <property type="match status" value="1"/>
</dbReference>
<protein>
    <submittedName>
        <fullName evidence="5">Uncharacterized protein</fullName>
    </submittedName>
</protein>
<sequence>MKLRVLAVFLIIFLPTFVAASYLDNSCGRSVSARSYPQTFYIQSSTNYYLSTCLVGFVRSGSGRVQLTVSGQSLDDMECQVNVLTGRSIFSPSISHGNIDRLLPFSLRFTSDNSGQLFVRVKGNNCGVNGLTFTVIKVMSSSCSGFLCDNGLCVLNSYVCDGDDDCGDGSDEDSCYWTSGRYAGVAGGVIVFVVVVAVVSGLFYRRRRVVMVRRASAILPDSVVTHSRW</sequence>
<accession>A0AAN9G7F4</accession>
<keyword evidence="3" id="KW-0812">Transmembrane</keyword>